<evidence type="ECO:0000313" key="2">
    <source>
        <dbReference type="Proteomes" id="UP000799755"/>
    </source>
</evidence>
<comment type="caution">
    <text evidence="1">The sequence shown here is derived from an EMBL/GenBank/DDBJ whole genome shotgun (WGS) entry which is preliminary data.</text>
</comment>
<feature type="non-terminal residue" evidence="1">
    <location>
        <position position="79"/>
    </location>
</feature>
<evidence type="ECO:0000313" key="1">
    <source>
        <dbReference type="EMBL" id="KAF2469713.1"/>
    </source>
</evidence>
<dbReference type="Proteomes" id="UP000799755">
    <property type="component" value="Unassembled WGS sequence"/>
</dbReference>
<organism evidence="1 2">
    <name type="scientific">Lindgomyces ingoldianus</name>
    <dbReference type="NCBI Taxonomy" id="673940"/>
    <lineage>
        <taxon>Eukaryota</taxon>
        <taxon>Fungi</taxon>
        <taxon>Dikarya</taxon>
        <taxon>Ascomycota</taxon>
        <taxon>Pezizomycotina</taxon>
        <taxon>Dothideomycetes</taxon>
        <taxon>Pleosporomycetidae</taxon>
        <taxon>Pleosporales</taxon>
        <taxon>Lindgomycetaceae</taxon>
        <taxon>Lindgomyces</taxon>
    </lineage>
</organism>
<keyword evidence="2" id="KW-1185">Reference proteome</keyword>
<gene>
    <name evidence="1" type="ORF">BDR25DRAFT_160156</name>
</gene>
<name>A0ACB6QRS2_9PLEO</name>
<protein>
    <submittedName>
        <fullName evidence="1">Uncharacterized protein</fullName>
    </submittedName>
</protein>
<accession>A0ACB6QRS2</accession>
<reference evidence="1" key="1">
    <citation type="journal article" date="2020" name="Stud. Mycol.">
        <title>101 Dothideomycetes genomes: a test case for predicting lifestyles and emergence of pathogens.</title>
        <authorList>
            <person name="Haridas S."/>
            <person name="Albert R."/>
            <person name="Binder M."/>
            <person name="Bloem J."/>
            <person name="Labutti K."/>
            <person name="Salamov A."/>
            <person name="Andreopoulos B."/>
            <person name="Baker S."/>
            <person name="Barry K."/>
            <person name="Bills G."/>
            <person name="Bluhm B."/>
            <person name="Cannon C."/>
            <person name="Castanera R."/>
            <person name="Culley D."/>
            <person name="Daum C."/>
            <person name="Ezra D."/>
            <person name="Gonzalez J."/>
            <person name="Henrissat B."/>
            <person name="Kuo A."/>
            <person name="Liang C."/>
            <person name="Lipzen A."/>
            <person name="Lutzoni F."/>
            <person name="Magnuson J."/>
            <person name="Mondo S."/>
            <person name="Nolan M."/>
            <person name="Ohm R."/>
            <person name="Pangilinan J."/>
            <person name="Park H.-J."/>
            <person name="Ramirez L."/>
            <person name="Alfaro M."/>
            <person name="Sun H."/>
            <person name="Tritt A."/>
            <person name="Yoshinaga Y."/>
            <person name="Zwiers L.-H."/>
            <person name="Turgeon B."/>
            <person name="Goodwin S."/>
            <person name="Spatafora J."/>
            <person name="Crous P."/>
            <person name="Grigoriev I."/>
        </authorList>
    </citation>
    <scope>NUCLEOTIDE SEQUENCE</scope>
    <source>
        <strain evidence="1">ATCC 200398</strain>
    </source>
</reference>
<feature type="non-terminal residue" evidence="1">
    <location>
        <position position="1"/>
    </location>
</feature>
<dbReference type="EMBL" id="MU003510">
    <property type="protein sequence ID" value="KAF2469713.1"/>
    <property type="molecule type" value="Genomic_DNA"/>
</dbReference>
<proteinExistence type="predicted"/>
<sequence length="79" mass="9293">TRDEVSISYFGRNPSVLRELLDECRKHYLGMVENKTCVFEHQKDEWKPSKSRSKRDISTVVLNKESKKMLVDDASEFLN</sequence>